<dbReference type="Gene3D" id="3.40.190.10">
    <property type="entry name" value="Periplasmic binding protein-like II"/>
    <property type="match status" value="1"/>
</dbReference>
<keyword evidence="7" id="KW-1185">Reference proteome</keyword>
<dbReference type="Pfam" id="PF00496">
    <property type="entry name" value="SBP_bac_5"/>
    <property type="match status" value="1"/>
</dbReference>
<dbReference type="Gene3D" id="3.10.105.10">
    <property type="entry name" value="Dipeptide-binding Protein, Domain 3"/>
    <property type="match status" value="1"/>
</dbReference>
<dbReference type="PANTHER" id="PTHR30290">
    <property type="entry name" value="PERIPLASMIC BINDING COMPONENT OF ABC TRANSPORTER"/>
    <property type="match status" value="1"/>
</dbReference>
<comment type="caution">
    <text evidence="6">The sequence shown here is derived from an EMBL/GenBank/DDBJ whole genome shotgun (WGS) entry which is preliminary data.</text>
</comment>
<accession>A0ABX2W5K8</accession>
<dbReference type="CDD" id="cd08493">
    <property type="entry name" value="PBP2_DppA_like"/>
    <property type="match status" value="1"/>
</dbReference>
<gene>
    <name evidence="6" type="ORF">M976_03340</name>
</gene>
<comment type="subcellular location">
    <subcellularLocation>
        <location evidence="1">Periplasm</location>
    </subcellularLocation>
</comment>
<feature type="chain" id="PRO_5045422227" evidence="4">
    <location>
        <begin position="31"/>
        <end position="537"/>
    </location>
</feature>
<feature type="domain" description="Solute-binding protein family 5" evidence="5">
    <location>
        <begin position="75"/>
        <end position="454"/>
    </location>
</feature>
<evidence type="ECO:0000256" key="4">
    <source>
        <dbReference type="SAM" id="SignalP"/>
    </source>
</evidence>
<evidence type="ECO:0000313" key="7">
    <source>
        <dbReference type="Proteomes" id="UP000078407"/>
    </source>
</evidence>
<evidence type="ECO:0000313" key="6">
    <source>
        <dbReference type="EMBL" id="OAT26048.1"/>
    </source>
</evidence>
<dbReference type="SUPFAM" id="SSF53850">
    <property type="entry name" value="Periplasmic binding protein-like II"/>
    <property type="match status" value="1"/>
</dbReference>
<sequence length="537" mass="59978">MKTSITTLSTTTTKLALIIAALTVSSTVAAKTLVYCSEGSPENFNPQLYTSGTSVDASAVPVYNRLVDFKVGTTELQPSLAESWDVSEDGRVYTFHLRKGVKFQSNKYFKPSRDFNADDVIFSFMRQKDPKHPYHNVSNGNYSNFESLEFGKLITAIDKVDDNTVRFTLTHPEAPFIADLGWYFASILSAEYADNMLKAGTPERVDMDPIGTGPFRLAQYQKDSRILFTAFPEYWQGKANIDKLVFSITPDASVRVAKLEKNECQVMPFPNPADLPRLKENADINLMQKAGLNTGFLSFNTQKAPTDNVKVRQALAMAINKPAIIDAVFRGTGTAAKNLLPPGVWSADDTLKDYEYDPEKAKALLKEAGFADGLTIDLWAMPVQRPYNPNAKRMAEMIQADWAKIGVTAKVVTYEWGEYLKRVKDGEHQAALMGWTTATGDPDNFFGPLFTCRAADGGSNSAKWCYQPFDKLILEARTSSDHEKRVALYKEAQQMMHDQMPAVMIAHSTIFEPVRKEVTGYEVDPFGKHIFYQVDVK</sequence>
<reference evidence="6 7" key="1">
    <citation type="submission" date="2016-04" db="EMBL/GenBank/DDBJ databases">
        <title>ATOL: Assembling a taxonomically balanced genome-scale reconstruction of the evolutionary history of the Enterobacteriaceae.</title>
        <authorList>
            <person name="Plunkett G.III."/>
            <person name="Neeno-Eckwall E.C."/>
            <person name="Glasner J.D."/>
            <person name="Perna N.T."/>
        </authorList>
    </citation>
    <scope>NUCLEOTIDE SEQUENCE [LARGE SCALE GENOMIC DNA]</scope>
    <source>
        <strain evidence="6 7">ATCC 51602</strain>
    </source>
</reference>
<evidence type="ECO:0000256" key="3">
    <source>
        <dbReference type="ARBA" id="ARBA00022729"/>
    </source>
</evidence>
<dbReference type="Proteomes" id="UP000078407">
    <property type="component" value="Unassembled WGS sequence"/>
</dbReference>
<dbReference type="InterPro" id="IPR023765">
    <property type="entry name" value="SBP_5_CS"/>
</dbReference>
<evidence type="ECO:0000256" key="1">
    <source>
        <dbReference type="ARBA" id="ARBA00004418"/>
    </source>
</evidence>
<keyword evidence="3 4" id="KW-0732">Signal</keyword>
<organism evidence="6 7">
    <name type="scientific">Buttiauxella ferragutiae ATCC 51602</name>
    <dbReference type="NCBI Taxonomy" id="1354252"/>
    <lineage>
        <taxon>Bacteria</taxon>
        <taxon>Pseudomonadati</taxon>
        <taxon>Pseudomonadota</taxon>
        <taxon>Gammaproteobacteria</taxon>
        <taxon>Enterobacterales</taxon>
        <taxon>Enterobacteriaceae</taxon>
        <taxon>Buttiauxella</taxon>
    </lineage>
</organism>
<dbReference type="PIRSF" id="PIRSF002741">
    <property type="entry name" value="MppA"/>
    <property type="match status" value="1"/>
</dbReference>
<feature type="signal peptide" evidence="4">
    <location>
        <begin position="1"/>
        <end position="30"/>
    </location>
</feature>
<comment type="similarity">
    <text evidence="2">Belongs to the bacterial solute-binding protein 5 family.</text>
</comment>
<dbReference type="InterPro" id="IPR030678">
    <property type="entry name" value="Peptide/Ni-bd"/>
</dbReference>
<protein>
    <submittedName>
        <fullName evidence="6">Periplasmic substrate-binding component of an ABC superfamily dipeptide transporter</fullName>
    </submittedName>
</protein>
<dbReference type="InterPro" id="IPR000914">
    <property type="entry name" value="SBP_5_dom"/>
</dbReference>
<dbReference type="PROSITE" id="PS01040">
    <property type="entry name" value="SBP_BACTERIAL_5"/>
    <property type="match status" value="1"/>
</dbReference>
<dbReference type="InterPro" id="IPR039424">
    <property type="entry name" value="SBP_5"/>
</dbReference>
<evidence type="ECO:0000256" key="2">
    <source>
        <dbReference type="ARBA" id="ARBA00005695"/>
    </source>
</evidence>
<dbReference type="EMBL" id="LXEQ01000048">
    <property type="protein sequence ID" value="OAT26048.1"/>
    <property type="molecule type" value="Genomic_DNA"/>
</dbReference>
<proteinExistence type="inferred from homology"/>
<dbReference type="PANTHER" id="PTHR30290:SF38">
    <property type="entry name" value="D,D-DIPEPTIDE-BINDING PERIPLASMIC PROTEIN DDPA-RELATED"/>
    <property type="match status" value="1"/>
</dbReference>
<name>A0ABX2W5K8_9ENTR</name>
<dbReference type="RefSeq" id="WP_064546874.1">
    <property type="nucleotide sequence ID" value="NZ_LXEQ01000048.1"/>
</dbReference>
<evidence type="ECO:0000259" key="5">
    <source>
        <dbReference type="Pfam" id="PF00496"/>
    </source>
</evidence>
<dbReference type="Gene3D" id="3.90.76.10">
    <property type="entry name" value="Dipeptide-binding Protein, Domain 1"/>
    <property type="match status" value="1"/>
</dbReference>